<feature type="compositionally biased region" description="Low complexity" evidence="1">
    <location>
        <begin position="358"/>
        <end position="390"/>
    </location>
</feature>
<evidence type="ECO:0000313" key="3">
    <source>
        <dbReference type="Proteomes" id="UP000319731"/>
    </source>
</evidence>
<reference evidence="2 3" key="1">
    <citation type="journal article" date="2019" name="Sci. Rep.">
        <title>Comparative genomics of chytrid fungi reveal insights into the obligate biotrophic and pathogenic lifestyle of Synchytrium endobioticum.</title>
        <authorList>
            <person name="van de Vossenberg B.T.L.H."/>
            <person name="Warris S."/>
            <person name="Nguyen H.D.T."/>
            <person name="van Gent-Pelzer M.P.E."/>
            <person name="Joly D.L."/>
            <person name="van de Geest H.C."/>
            <person name="Bonants P.J.M."/>
            <person name="Smith D.S."/>
            <person name="Levesque C.A."/>
            <person name="van der Lee T.A.J."/>
        </authorList>
    </citation>
    <scope>NUCLEOTIDE SEQUENCE [LARGE SCALE GENOMIC DNA]</scope>
    <source>
        <strain evidence="2 3">JEL517</strain>
    </source>
</reference>
<keyword evidence="3" id="KW-1185">Reference proteome</keyword>
<dbReference type="AlphaFoldDB" id="A0A507CE61"/>
<dbReference type="EMBL" id="QEAO01000006">
    <property type="protein sequence ID" value="TPX35865.1"/>
    <property type="molecule type" value="Genomic_DNA"/>
</dbReference>
<organism evidence="2 3">
    <name type="scientific">Synchytrium microbalum</name>
    <dbReference type="NCBI Taxonomy" id="1806994"/>
    <lineage>
        <taxon>Eukaryota</taxon>
        <taxon>Fungi</taxon>
        <taxon>Fungi incertae sedis</taxon>
        <taxon>Chytridiomycota</taxon>
        <taxon>Chytridiomycota incertae sedis</taxon>
        <taxon>Chytridiomycetes</taxon>
        <taxon>Synchytriales</taxon>
        <taxon>Synchytriaceae</taxon>
        <taxon>Synchytrium</taxon>
    </lineage>
</organism>
<dbReference type="Proteomes" id="UP000319731">
    <property type="component" value="Unassembled WGS sequence"/>
</dbReference>
<sequence>MMQISRPSSPSVLTFSKETKLARNASVTLANVPTTGLHGILQPTGTAASNNAAVIPGPTKRHTTHGGHNVISHNSFMSRADDRDAMLSPHIRQAILDKGMERSFKYEPERVTCRKVDLMEVRDYPRIVSDRTKRHKAVYSCGFCADTKEVYRALGDPVLNSEALILQDPMHLDSNPFEQSYNEQLSEAQEDKVYFEKVAQGLERIAAVQPRRSNGQSYLKDKIAQSKARIHSVKFGISYMEICEQLDQTIRKEEEERVKRARSSRRSSFHANVGDGTKQVYYSGLLERALNGRTRAPTDGGDSIASKERQKSAGYGGAWSATRPASTKGKSTSATISPSHLNIPDSVSTTLKPINTTSLIPPSSSRLPLAPQHSIVQQQQQNSQPNSPTTKSQASMESQLGVIRERAAPDPIERLLQARDLINSEKDKITESLVKSLERADAERKVMSLRKLRAFDVGKNATVETDLRKMREKAVTADARFAAINRQPKVANQGTDFWLGH</sequence>
<name>A0A507CE61_9FUNG</name>
<dbReference type="GeneID" id="42002923"/>
<dbReference type="OrthoDB" id="2141068at2759"/>
<gene>
    <name evidence="2" type="ORF">SmJEL517_g01698</name>
</gene>
<proteinExistence type="predicted"/>
<evidence type="ECO:0000256" key="1">
    <source>
        <dbReference type="SAM" id="MobiDB-lite"/>
    </source>
</evidence>
<feature type="region of interest" description="Disordered" evidence="1">
    <location>
        <begin position="292"/>
        <end position="398"/>
    </location>
</feature>
<accession>A0A507CE61</accession>
<evidence type="ECO:0000313" key="2">
    <source>
        <dbReference type="EMBL" id="TPX35865.1"/>
    </source>
</evidence>
<comment type="caution">
    <text evidence="2">The sequence shown here is derived from an EMBL/GenBank/DDBJ whole genome shotgun (WGS) entry which is preliminary data.</text>
</comment>
<feature type="compositionally biased region" description="Polar residues" evidence="1">
    <location>
        <begin position="323"/>
        <end position="357"/>
    </location>
</feature>
<dbReference type="RefSeq" id="XP_031026250.1">
    <property type="nucleotide sequence ID" value="XM_031167626.1"/>
</dbReference>
<protein>
    <submittedName>
        <fullName evidence="2">Uncharacterized protein</fullName>
    </submittedName>
</protein>